<dbReference type="InterPro" id="IPR050439">
    <property type="entry name" value="ADAMTS_ADAMTS-like"/>
</dbReference>
<evidence type="ECO:0000256" key="5">
    <source>
        <dbReference type="ARBA" id="ARBA00023157"/>
    </source>
</evidence>
<dbReference type="InterPro" id="IPR000884">
    <property type="entry name" value="TSP1_rpt"/>
</dbReference>
<evidence type="ECO:0000259" key="7">
    <source>
        <dbReference type="PROSITE" id="PS50835"/>
    </source>
</evidence>
<dbReference type="PROSITE" id="PS50092">
    <property type="entry name" value="TSP1"/>
    <property type="match status" value="6"/>
</dbReference>
<evidence type="ECO:0008006" key="11">
    <source>
        <dbReference type="Google" id="ProtNLM"/>
    </source>
</evidence>
<evidence type="ECO:0000256" key="4">
    <source>
        <dbReference type="ARBA" id="ARBA00022737"/>
    </source>
</evidence>
<dbReference type="EMBL" id="CALNXK010000082">
    <property type="protein sequence ID" value="CAH3147899.1"/>
    <property type="molecule type" value="Genomic_DNA"/>
</dbReference>
<dbReference type="Pfam" id="PF19030">
    <property type="entry name" value="TSP1_ADAMTS"/>
    <property type="match status" value="6"/>
</dbReference>
<feature type="region of interest" description="Disordered" evidence="6">
    <location>
        <begin position="941"/>
        <end position="1109"/>
    </location>
</feature>
<dbReference type="InterPro" id="IPR013098">
    <property type="entry name" value="Ig_I-set"/>
</dbReference>
<proteinExistence type="predicted"/>
<evidence type="ECO:0000259" key="8">
    <source>
        <dbReference type="PROSITE" id="PS50900"/>
    </source>
</evidence>
<feature type="compositionally biased region" description="Low complexity" evidence="6">
    <location>
        <begin position="947"/>
        <end position="961"/>
    </location>
</feature>
<dbReference type="Gene3D" id="2.20.100.10">
    <property type="entry name" value="Thrombospondin type-1 (TSP1) repeat"/>
    <property type="match status" value="7"/>
</dbReference>
<evidence type="ECO:0000256" key="6">
    <source>
        <dbReference type="SAM" id="MobiDB-lite"/>
    </source>
</evidence>
<feature type="compositionally biased region" description="Low complexity" evidence="6">
    <location>
        <begin position="818"/>
        <end position="846"/>
    </location>
</feature>
<dbReference type="Pfam" id="PF19236">
    <property type="entry name" value="ADAMTS_CR_3"/>
    <property type="match status" value="1"/>
</dbReference>
<feature type="compositionally biased region" description="Low complexity" evidence="6">
    <location>
        <begin position="734"/>
        <end position="763"/>
    </location>
</feature>
<feature type="compositionally biased region" description="Low complexity" evidence="6">
    <location>
        <begin position="692"/>
        <end position="720"/>
    </location>
</feature>
<evidence type="ECO:0000256" key="2">
    <source>
        <dbReference type="ARBA" id="ARBA00022525"/>
    </source>
</evidence>
<feature type="compositionally biased region" description="Low complexity" evidence="6">
    <location>
        <begin position="970"/>
        <end position="1109"/>
    </location>
</feature>
<evidence type="ECO:0000313" key="10">
    <source>
        <dbReference type="Proteomes" id="UP001159405"/>
    </source>
</evidence>
<feature type="region of interest" description="Disordered" evidence="6">
    <location>
        <begin position="674"/>
        <end position="920"/>
    </location>
</feature>
<reference evidence="9 10" key="1">
    <citation type="submission" date="2022-05" db="EMBL/GenBank/DDBJ databases">
        <authorList>
            <consortium name="Genoscope - CEA"/>
            <person name="William W."/>
        </authorList>
    </citation>
    <scope>NUCLEOTIDE SEQUENCE [LARGE SCALE GENOMIC DNA]</scope>
</reference>
<protein>
    <recommendedName>
        <fullName evidence="11">Papilin</fullName>
    </recommendedName>
</protein>
<dbReference type="PROSITE" id="PS50900">
    <property type="entry name" value="PLAC"/>
    <property type="match status" value="1"/>
</dbReference>
<feature type="compositionally biased region" description="Low complexity" evidence="6">
    <location>
        <begin position="877"/>
        <end position="887"/>
    </location>
</feature>
<organism evidence="9 10">
    <name type="scientific">Porites lobata</name>
    <dbReference type="NCBI Taxonomy" id="104759"/>
    <lineage>
        <taxon>Eukaryota</taxon>
        <taxon>Metazoa</taxon>
        <taxon>Cnidaria</taxon>
        <taxon>Anthozoa</taxon>
        <taxon>Hexacorallia</taxon>
        <taxon>Scleractinia</taxon>
        <taxon>Fungiina</taxon>
        <taxon>Poritidae</taxon>
        <taxon>Porites</taxon>
    </lineage>
</organism>
<keyword evidence="10" id="KW-1185">Reference proteome</keyword>
<gene>
    <name evidence="9" type="ORF">PLOB_00046325</name>
</gene>
<dbReference type="Gene3D" id="2.60.40.10">
    <property type="entry name" value="Immunoglobulins"/>
    <property type="match status" value="2"/>
</dbReference>
<keyword evidence="4" id="KW-0677">Repeat</keyword>
<name>A0ABN8PSI9_9CNID</name>
<dbReference type="Pfam" id="PF07679">
    <property type="entry name" value="I-set"/>
    <property type="match status" value="2"/>
</dbReference>
<evidence type="ECO:0000313" key="9">
    <source>
        <dbReference type="EMBL" id="CAH3147899.1"/>
    </source>
</evidence>
<dbReference type="Proteomes" id="UP001159405">
    <property type="component" value="Unassembled WGS sequence"/>
</dbReference>
<feature type="domain" description="Ig-like" evidence="7">
    <location>
        <begin position="1209"/>
        <end position="1294"/>
    </location>
</feature>
<comment type="subcellular location">
    <subcellularLocation>
        <location evidence="1">Secreted</location>
    </subcellularLocation>
</comment>
<dbReference type="PRINTS" id="PR01857">
    <property type="entry name" value="ADAMTSFAMILY"/>
</dbReference>
<dbReference type="PANTHER" id="PTHR13723">
    <property type="entry name" value="ADAMTS A DISINTEGRIN AND METALLOPROTEASE WITH THROMBOSPONDIN MOTIFS PROTEASE"/>
    <property type="match status" value="1"/>
</dbReference>
<comment type="caution">
    <text evidence="9">The sequence shown here is derived from an EMBL/GenBank/DDBJ whole genome shotgun (WGS) entry which is preliminary data.</text>
</comment>
<evidence type="ECO:0000256" key="1">
    <source>
        <dbReference type="ARBA" id="ARBA00004613"/>
    </source>
</evidence>
<evidence type="ECO:0000256" key="3">
    <source>
        <dbReference type="ARBA" id="ARBA00022729"/>
    </source>
</evidence>
<keyword evidence="3" id="KW-0732">Signal</keyword>
<dbReference type="SMART" id="SM00408">
    <property type="entry name" value="IGc2"/>
    <property type="match status" value="2"/>
</dbReference>
<dbReference type="InterPro" id="IPR013783">
    <property type="entry name" value="Ig-like_fold"/>
</dbReference>
<dbReference type="InterPro" id="IPR036383">
    <property type="entry name" value="TSP1_rpt_sf"/>
</dbReference>
<dbReference type="SMART" id="SM00209">
    <property type="entry name" value="TSP1"/>
    <property type="match status" value="7"/>
</dbReference>
<dbReference type="SMART" id="SM00409">
    <property type="entry name" value="IG"/>
    <property type="match status" value="2"/>
</dbReference>
<dbReference type="InterPro" id="IPR003599">
    <property type="entry name" value="Ig_sub"/>
</dbReference>
<feature type="compositionally biased region" description="Low complexity" evidence="6">
    <location>
        <begin position="782"/>
        <end position="805"/>
    </location>
</feature>
<dbReference type="PROSITE" id="PS50835">
    <property type="entry name" value="IG_LIKE"/>
    <property type="match status" value="2"/>
</dbReference>
<dbReference type="Pfam" id="PF05986">
    <property type="entry name" value="ADAMTS_spacer1"/>
    <property type="match status" value="1"/>
</dbReference>
<sequence length="1349" mass="147713">MHFSSQGQSDDKWGPWSEWSPCSRTCGVGVTYQERECFEKEKPEDYCKGNKRMYRTCNIQDCPEGSRDFRLEQCEAYNSRVLDGRKFKWMPYIPTHERCVLNCMPKGENFFMQWASKVADGTRCSMDSYDICVDGKCEKLGCDLILNSTAKEDKCRVCNGIGENCKTHKGVTTDIGDGYKEILVIPASATNIDIQELAPSSNFLALSDSSRSYFFNGDYFITSPRKFHIAGTVFNYERTGFGQERISSLGPTSIPVHVEILLMGEKNPGISYEFSLPTSVTVLPERAQFTWRTGDFDKCSASCAGGEQKRRVYCVREDTGEEVSKSNCDYGKKPSHKQKCKTQPCPASWYVSSWSSCSVTCGRGKQVRRVHCQHVVEGGNAEMIPDDRCPGQKAIIMRDCQILKRCPVWSVGQWSKCSVSCGVGSRQRNLTCQLLDTKQVFEPESCNPNRKPKWKELCSPGPCTVTWMAAEWSECYPKCGKGMSTRMVYCVSITDKTKKYPDELCDVSSRPINEKNCSSDVLCPPMWHASQWSKCTATCGVGMQMRNVYCATREGPKMLRILKKDQCANEKKIKGMQMCSVRPCQAGWYIYPWEPCSTTCGQGLRRRNVKCFADSKEDPEEKWCKAEDKPVSEVQCLQKKCKEERTTTLPATTQFEQSTTSGTSQETIITTAQVQTTKARDKESTTTALPLATTQFEESTTSEAEEGTTTTAAPQTQTTQVGDKKSTTTASPLATTQFEESTTSEAEEGTTTTAAPQTQTTQAGDKKSTTTASPLATKPFEESTTSEAEEGTTTTAAPQTQTTQTGDKKSTTTASPLATTQFEESTTSEAEEGTTTTAATQTQTTQVGDKKSTTTNSPLTITRLEESTTSEADDGITTTAATQTHTTKAGKEELTTTATPVQERTTRKETTTTAAQTVEEERTTIKAKETEETVTTFKVATEEEATKTSTTKSPSASTLTAESTRKTEISTQSSTTQAFSTETSTATTMPFSSEARTTTSTHATDSSTISTLSPTTEFSTTTVSVSTIESTTTEASKTITPPPTAEASTTITPPSTTEASTTTIPPPTTEASATTTPPPTTEASTTTTPPPTTETSTSTVPESSTEGPTTALRIKPAKIFQPPQDTNASVGSEILFRCRATGYPQPVITWRKGSIPVSSLDLSRMQILPEGDLRISDITEDDTDIYTCTATNFVGPMDAKQARLIVIVPVSVSVSPKNVSAQPGADVTITCETRGLPKPIVEWYKGDTHLSSEGRLRVSGENLIISQVESSDSGHYECRAQNIYEKDTDRTYLNVLKKQEPTTKPPEKCEDNPLIAHCPVVKTVGFCCIKFYQKACCYTCRDLLPGCKS</sequence>
<dbReference type="InterPro" id="IPR036179">
    <property type="entry name" value="Ig-like_dom_sf"/>
</dbReference>
<dbReference type="Gene3D" id="2.60.120.830">
    <property type="match status" value="1"/>
</dbReference>
<feature type="domain" description="PLAC" evidence="8">
    <location>
        <begin position="1305"/>
        <end position="1344"/>
    </location>
</feature>
<feature type="domain" description="Ig-like" evidence="7">
    <location>
        <begin position="1116"/>
        <end position="1205"/>
    </location>
</feature>
<keyword evidence="5" id="KW-1015">Disulfide bond</keyword>
<dbReference type="PANTHER" id="PTHR13723:SF281">
    <property type="entry name" value="PAPILIN"/>
    <property type="match status" value="1"/>
</dbReference>
<dbReference type="InterPro" id="IPR007110">
    <property type="entry name" value="Ig-like_dom"/>
</dbReference>
<dbReference type="SUPFAM" id="SSF48726">
    <property type="entry name" value="Immunoglobulin"/>
    <property type="match status" value="2"/>
</dbReference>
<accession>A0ABN8PSI9</accession>
<dbReference type="Pfam" id="PF00090">
    <property type="entry name" value="TSP_1"/>
    <property type="match status" value="1"/>
</dbReference>
<dbReference type="InterPro" id="IPR013273">
    <property type="entry name" value="ADAMTS/ADAMTS-like"/>
</dbReference>
<dbReference type="SUPFAM" id="SSF82895">
    <property type="entry name" value="TSP-1 type 1 repeat"/>
    <property type="match status" value="7"/>
</dbReference>
<dbReference type="InterPro" id="IPR010294">
    <property type="entry name" value="ADAMTS_spacer1"/>
</dbReference>
<dbReference type="InterPro" id="IPR010909">
    <property type="entry name" value="PLAC"/>
</dbReference>
<dbReference type="InterPro" id="IPR003598">
    <property type="entry name" value="Ig_sub2"/>
</dbReference>
<dbReference type="CDD" id="cd00096">
    <property type="entry name" value="Ig"/>
    <property type="match status" value="1"/>
</dbReference>
<keyword evidence="2" id="KW-0964">Secreted</keyword>
<dbReference type="InterPro" id="IPR045371">
    <property type="entry name" value="ADAMTS_CR_3"/>
</dbReference>